<feature type="compositionally biased region" description="Polar residues" evidence="1">
    <location>
        <begin position="1"/>
        <end position="10"/>
    </location>
</feature>
<keyword evidence="3" id="KW-1185">Reference proteome</keyword>
<sequence>MQATPFSVSTAKRKKTESRSNIYHERNKQFEQEASFKYKIFRFALRSSGFKTGRGTLIQVPASWHDGDSSKTCLFMLLNLHRNAPLSSFQGLNIVLESVPQTGNETFQKKKKKKRLTQGCSALPRNYDNNAIRNSEVNQKHCYLEKGIDKQGKDLHTNTSQKRQSEMVDEAKSQWRLDATDNRGSTPIYSAEILEYFFLKGDLIECAPYRETHFS</sequence>
<dbReference type="Proteomes" id="UP000807504">
    <property type="component" value="Unassembled WGS sequence"/>
</dbReference>
<dbReference type="EMBL" id="JABXBU010000030">
    <property type="protein sequence ID" value="KAF8785159.1"/>
    <property type="molecule type" value="Genomic_DNA"/>
</dbReference>
<evidence type="ECO:0000256" key="1">
    <source>
        <dbReference type="SAM" id="MobiDB-lite"/>
    </source>
</evidence>
<dbReference type="AlphaFoldDB" id="A0A8T0F6V3"/>
<protein>
    <submittedName>
        <fullName evidence="2">Uncharacterized protein</fullName>
    </submittedName>
</protein>
<accession>A0A8T0F6V3</accession>
<reference evidence="2" key="2">
    <citation type="submission" date="2020-06" db="EMBL/GenBank/DDBJ databases">
        <authorList>
            <person name="Sheffer M."/>
        </authorList>
    </citation>
    <scope>NUCLEOTIDE SEQUENCE</scope>
</reference>
<evidence type="ECO:0000313" key="2">
    <source>
        <dbReference type="EMBL" id="KAF8785159.1"/>
    </source>
</evidence>
<feature type="region of interest" description="Disordered" evidence="1">
    <location>
        <begin position="1"/>
        <end position="21"/>
    </location>
</feature>
<gene>
    <name evidence="2" type="ORF">HNY73_010738</name>
</gene>
<evidence type="ECO:0000313" key="3">
    <source>
        <dbReference type="Proteomes" id="UP000807504"/>
    </source>
</evidence>
<organism evidence="2 3">
    <name type="scientific">Argiope bruennichi</name>
    <name type="common">Wasp spider</name>
    <name type="synonym">Aranea bruennichi</name>
    <dbReference type="NCBI Taxonomy" id="94029"/>
    <lineage>
        <taxon>Eukaryota</taxon>
        <taxon>Metazoa</taxon>
        <taxon>Ecdysozoa</taxon>
        <taxon>Arthropoda</taxon>
        <taxon>Chelicerata</taxon>
        <taxon>Arachnida</taxon>
        <taxon>Araneae</taxon>
        <taxon>Araneomorphae</taxon>
        <taxon>Entelegynae</taxon>
        <taxon>Araneoidea</taxon>
        <taxon>Araneidae</taxon>
        <taxon>Argiope</taxon>
    </lineage>
</organism>
<reference evidence="2" key="1">
    <citation type="journal article" date="2020" name="bioRxiv">
        <title>Chromosome-level reference genome of the European wasp spider Argiope bruennichi: a resource for studies on range expansion and evolutionary adaptation.</title>
        <authorList>
            <person name="Sheffer M.M."/>
            <person name="Hoppe A."/>
            <person name="Krehenwinkel H."/>
            <person name="Uhl G."/>
            <person name="Kuss A.W."/>
            <person name="Jensen L."/>
            <person name="Jensen C."/>
            <person name="Gillespie R.G."/>
            <person name="Hoff K.J."/>
            <person name="Prost S."/>
        </authorList>
    </citation>
    <scope>NUCLEOTIDE SEQUENCE</scope>
</reference>
<name>A0A8T0F6V3_ARGBR</name>
<comment type="caution">
    <text evidence="2">The sequence shown here is derived from an EMBL/GenBank/DDBJ whole genome shotgun (WGS) entry which is preliminary data.</text>
</comment>
<proteinExistence type="predicted"/>